<evidence type="ECO:0000313" key="1">
    <source>
        <dbReference type="EMBL" id="GAA6267692.1"/>
    </source>
</evidence>
<accession>A0ABQ0AUJ6</accession>
<dbReference type="Proteomes" id="UP001600894">
    <property type="component" value="Unassembled WGS sequence"/>
</dbReference>
<name>A0ABQ0AUJ6_9FIRM</name>
<evidence type="ECO:0000313" key="2">
    <source>
        <dbReference type="Proteomes" id="UP001600894"/>
    </source>
</evidence>
<gene>
    <name evidence="1" type="ORF">F130042H8_07520</name>
</gene>
<sequence length="70" mass="7786">MECQAMGYTVNRNGTGALMKVDASFIVKYKIQVPSGDKMQLTSIICTEYPTEKFPVALNNRNSLPNKDTL</sequence>
<protein>
    <submittedName>
        <fullName evidence="1">Uncharacterized protein</fullName>
    </submittedName>
</protein>
<keyword evidence="2" id="KW-1185">Reference proteome</keyword>
<comment type="caution">
    <text evidence="1">The sequence shown here is derived from an EMBL/GenBank/DDBJ whole genome shotgun (WGS) entry which is preliminary data.</text>
</comment>
<reference evidence="1 2" key="1">
    <citation type="submission" date="2024-04" db="EMBL/GenBank/DDBJ databases">
        <title>Defined microbial consortia suppress multidrug-resistant proinflammatory Enterobacteriaceae via ecological control.</title>
        <authorList>
            <person name="Furuichi M."/>
            <person name="Kawaguchi T."/>
            <person name="Pust M."/>
            <person name="Yasuma K."/>
            <person name="Plichta D."/>
            <person name="Hasegawa N."/>
            <person name="Ohya T."/>
            <person name="Bhattarai S."/>
            <person name="Sasajima S."/>
            <person name="Aoto Y."/>
            <person name="Tuganbaev T."/>
            <person name="Yaginuma M."/>
            <person name="Ueda M."/>
            <person name="Okahashi N."/>
            <person name="Amafuji K."/>
            <person name="Kiridooshi Y."/>
            <person name="Sugita K."/>
            <person name="Strazar M."/>
            <person name="Skelly A."/>
            <person name="Suda W."/>
            <person name="Hattori M."/>
            <person name="Nakamoto N."/>
            <person name="Caballero S."/>
            <person name="Norman J."/>
            <person name="Olle B."/>
            <person name="Tanoue T."/>
            <person name="Arita M."/>
            <person name="Bucci V."/>
            <person name="Atarashi K."/>
            <person name="Xavier R."/>
            <person name="Honda K."/>
        </authorList>
    </citation>
    <scope>NUCLEOTIDE SEQUENCE [LARGE SCALE GENOMIC DNA]</scope>
    <source>
        <strain evidence="2">f13</strain>
    </source>
</reference>
<organism evidence="1 2">
    <name type="scientific">Enterocloster alcoholdehydrogenati</name>
    <dbReference type="NCBI Taxonomy" id="2547410"/>
    <lineage>
        <taxon>Bacteria</taxon>
        <taxon>Bacillati</taxon>
        <taxon>Bacillota</taxon>
        <taxon>Clostridia</taxon>
        <taxon>Lachnospirales</taxon>
        <taxon>Lachnospiraceae</taxon>
        <taxon>Enterocloster</taxon>
    </lineage>
</organism>
<dbReference type="EMBL" id="BAABXL010000001">
    <property type="protein sequence ID" value="GAA6267692.1"/>
    <property type="molecule type" value="Genomic_DNA"/>
</dbReference>
<proteinExistence type="predicted"/>